<accession>A0A3R7LD59</accession>
<organism evidence="1 2">
    <name type="scientific">Paraburkholderia fungorum</name>
    <dbReference type="NCBI Taxonomy" id="134537"/>
    <lineage>
        <taxon>Bacteria</taxon>
        <taxon>Pseudomonadati</taxon>
        <taxon>Pseudomonadota</taxon>
        <taxon>Betaproteobacteria</taxon>
        <taxon>Burkholderiales</taxon>
        <taxon>Burkholderiaceae</taxon>
        <taxon>Paraburkholderia</taxon>
    </lineage>
</organism>
<name>A0A3R7LD59_9BURK</name>
<sequence>MVIVVPVDVNPENVILKCLLAGKNGAGKVRLQTLCRRVALPVNECLRRTVQIAMPSYGYKSMIGISFGILSLMTG</sequence>
<comment type="caution">
    <text evidence="1">The sequence shown here is derived from an EMBL/GenBank/DDBJ whole genome shotgun (WGS) entry which is preliminary data.</text>
</comment>
<dbReference type="EMBL" id="MCAS01000001">
    <property type="protein sequence ID" value="RKF50714.1"/>
    <property type="molecule type" value="Genomic_DNA"/>
</dbReference>
<evidence type="ECO:0000313" key="2">
    <source>
        <dbReference type="Proteomes" id="UP000283709"/>
    </source>
</evidence>
<protein>
    <submittedName>
        <fullName evidence="1">Uncharacterized protein</fullName>
    </submittedName>
</protein>
<evidence type="ECO:0000313" key="1">
    <source>
        <dbReference type="EMBL" id="RKF50714.1"/>
    </source>
</evidence>
<gene>
    <name evidence="1" type="ORF">BCY88_00600</name>
</gene>
<dbReference type="Proteomes" id="UP000283709">
    <property type="component" value="Unassembled WGS sequence"/>
</dbReference>
<dbReference type="RefSeq" id="WP_120342336.1">
    <property type="nucleotide sequence ID" value="NZ_MCAS01000001.1"/>
</dbReference>
<reference evidence="1 2" key="1">
    <citation type="submission" date="2016-07" db="EMBL/GenBank/DDBJ databases">
        <title>Genome analysis of Burkholderia fungorum ES3-20.</title>
        <authorList>
            <person name="Xu D."/>
            <person name="Yao R."/>
            <person name="Zheng S."/>
        </authorList>
    </citation>
    <scope>NUCLEOTIDE SEQUENCE [LARGE SCALE GENOMIC DNA]</scope>
    <source>
        <strain evidence="1 2">ES3-20</strain>
    </source>
</reference>
<proteinExistence type="predicted"/>
<dbReference type="AlphaFoldDB" id="A0A3R7LD59"/>